<evidence type="ECO:0000313" key="4">
    <source>
        <dbReference type="Proteomes" id="UP000718564"/>
    </source>
</evidence>
<keyword evidence="4" id="KW-1185">Reference proteome</keyword>
<dbReference type="InterPro" id="IPR028939">
    <property type="entry name" value="P5C_Rdtase_cat_N"/>
</dbReference>
<sequence length="210" mass="22344">MNIGIIGAGKMGTGLGKLWIKNGHNLMFSYSRDMEKLKSLAESIDPSVRVGTPTEAVQFADVVLLSVPWAAVPDALKAAGSLDGKILFSCVNALTPDMSGMAVGTTTSGAEEIAKLVPGARLVEALPVFAEVLYSASRKFGQQEATVFYCGDDAQAKEIVAGLLREIEVEPLDAGELKNARFIEPAMMLLVQLAYAQNMGGEIGLKLLRR</sequence>
<organism evidence="3 4">
    <name type="scientific">Brasilonema bromeliae SPC951</name>
    <dbReference type="NCBI Taxonomy" id="385972"/>
    <lineage>
        <taxon>Bacteria</taxon>
        <taxon>Bacillati</taxon>
        <taxon>Cyanobacteriota</taxon>
        <taxon>Cyanophyceae</taxon>
        <taxon>Nostocales</taxon>
        <taxon>Scytonemataceae</taxon>
        <taxon>Brasilonema</taxon>
        <taxon>Bromeliae group (in: Brasilonema)</taxon>
    </lineage>
</organism>
<dbReference type="EMBL" id="QMEB01000042">
    <property type="protein sequence ID" value="NMG19379.1"/>
    <property type="molecule type" value="Genomic_DNA"/>
</dbReference>
<protein>
    <recommendedName>
        <fullName evidence="2">Pyrroline-5-carboxylate reductase catalytic N-terminal domain-containing protein</fullName>
    </recommendedName>
</protein>
<comment type="caution">
    <text evidence="3">The sequence shown here is derived from an EMBL/GenBank/DDBJ whole genome shotgun (WGS) entry which is preliminary data.</text>
</comment>
<keyword evidence="1" id="KW-0560">Oxidoreductase</keyword>
<proteinExistence type="predicted"/>
<dbReference type="InterPro" id="IPR036291">
    <property type="entry name" value="NAD(P)-bd_dom_sf"/>
</dbReference>
<reference evidence="3 4" key="1">
    <citation type="submission" date="2018-06" db="EMBL/GenBank/DDBJ databases">
        <title>Comparative genomics of Brasilonema spp. strains.</title>
        <authorList>
            <person name="Alvarenga D.O."/>
            <person name="Fiore M.F."/>
            <person name="Varani A.M."/>
        </authorList>
    </citation>
    <scope>NUCLEOTIDE SEQUENCE [LARGE SCALE GENOMIC DNA]</scope>
    <source>
        <strain evidence="3 4">SPC951</strain>
    </source>
</reference>
<dbReference type="Proteomes" id="UP000718564">
    <property type="component" value="Unassembled WGS sequence"/>
</dbReference>
<dbReference type="PANTHER" id="PTHR14239:SF10">
    <property type="entry name" value="REDUCTASE"/>
    <property type="match status" value="1"/>
</dbReference>
<dbReference type="Pfam" id="PF03807">
    <property type="entry name" value="F420_oxidored"/>
    <property type="match status" value="1"/>
</dbReference>
<name>A0ABX1P4T9_9CYAN</name>
<feature type="domain" description="Pyrroline-5-carboxylate reductase catalytic N-terminal" evidence="2">
    <location>
        <begin position="3"/>
        <end position="92"/>
    </location>
</feature>
<accession>A0ABX1P4T9</accession>
<evidence type="ECO:0000313" key="3">
    <source>
        <dbReference type="EMBL" id="NMG19379.1"/>
    </source>
</evidence>
<dbReference type="SUPFAM" id="SSF51735">
    <property type="entry name" value="NAD(P)-binding Rossmann-fold domains"/>
    <property type="match status" value="1"/>
</dbReference>
<dbReference type="Gene3D" id="3.40.50.720">
    <property type="entry name" value="NAD(P)-binding Rossmann-like Domain"/>
    <property type="match status" value="1"/>
</dbReference>
<dbReference type="InterPro" id="IPR051267">
    <property type="entry name" value="STEAP_metalloreductase"/>
</dbReference>
<dbReference type="PANTHER" id="PTHR14239">
    <property type="entry name" value="DUDULIN-RELATED"/>
    <property type="match status" value="1"/>
</dbReference>
<gene>
    <name evidence="3" type="ORF">DP116_07865</name>
</gene>
<dbReference type="RefSeq" id="WP_169154653.1">
    <property type="nucleotide sequence ID" value="NZ_CAWPJE010000430.1"/>
</dbReference>
<evidence type="ECO:0000259" key="2">
    <source>
        <dbReference type="Pfam" id="PF03807"/>
    </source>
</evidence>
<evidence type="ECO:0000256" key="1">
    <source>
        <dbReference type="ARBA" id="ARBA00023002"/>
    </source>
</evidence>